<dbReference type="OrthoDB" id="8964853at2759"/>
<evidence type="ECO:0000256" key="2">
    <source>
        <dbReference type="ARBA" id="ARBA00023242"/>
    </source>
</evidence>
<protein>
    <recommendedName>
        <fullName evidence="4">BHLH domain-containing protein</fullName>
    </recommendedName>
</protein>
<dbReference type="Proteomes" id="UP000813824">
    <property type="component" value="Unassembled WGS sequence"/>
</dbReference>
<dbReference type="Gene3D" id="4.10.280.10">
    <property type="entry name" value="Helix-loop-helix DNA-binding domain"/>
    <property type="match status" value="1"/>
</dbReference>
<sequence length="589" mass="62814">MPDAPSLPGLARSAAAAKGPTEPATTAQHGNSQKPSAAAAVSPLAPLEFLQTQRRGSITDPSLHAAGTTSVSSSSNLPPFRHPESAFQSRPPSAFRLGESSESNTLPHIRTLLRSPSAESVGGPKERRTRSERSDRLPGNSGDDRMEVDEQAQSYREPETHDRQSPEDTEVNGRRASLAGIKRKMSPDRHSATPGEIDPQLVGRGTSNEPGLEEPASKRRNSAFDTRIANLSITDRRTSGDARHGGGQQQQQWWTNEGREQPPPGGASNPGVATTPLTGYSTPSSGLPGDSPHGHPPGINATFAWPANPQPDQTHPQPPGQNEAATGMATNPPYDALAMVPQPPFPPDRRLSQPENMSTPSAVGPTRSRQTRSRPSSRRRSEDSAAGQSTNVIPEDGPSTSELQVSMGEKPGSTPYSRSPELRVSHKLAERKRRKEMKDLFDELRDQLPADRGMKASKWEILSKAIDFIVNLKQSHQDMSREIDMLRHEVESVRQGIPPFPAGGAPPMYHPPVGVPFHPPGPGAPPNSHPVGPPPPGLPPQQPPALPPSRPDSSQNVYPPTAGQSGTTLPPQNGNPESGSGAARADVPS</sequence>
<feature type="compositionally biased region" description="Polar residues" evidence="3">
    <location>
        <begin position="271"/>
        <end position="285"/>
    </location>
</feature>
<feature type="compositionally biased region" description="Basic residues" evidence="3">
    <location>
        <begin position="369"/>
        <end position="378"/>
    </location>
</feature>
<name>A0A8K0UXX8_9AGAR</name>
<organism evidence="5 6">
    <name type="scientific">Cristinia sonorae</name>
    <dbReference type="NCBI Taxonomy" id="1940300"/>
    <lineage>
        <taxon>Eukaryota</taxon>
        <taxon>Fungi</taxon>
        <taxon>Dikarya</taxon>
        <taxon>Basidiomycota</taxon>
        <taxon>Agaricomycotina</taxon>
        <taxon>Agaricomycetes</taxon>
        <taxon>Agaricomycetidae</taxon>
        <taxon>Agaricales</taxon>
        <taxon>Pleurotineae</taxon>
        <taxon>Stephanosporaceae</taxon>
        <taxon>Cristinia</taxon>
    </lineage>
</organism>
<dbReference type="EMBL" id="JAEVFJ010000003">
    <property type="protein sequence ID" value="KAH8105814.1"/>
    <property type="molecule type" value="Genomic_DNA"/>
</dbReference>
<evidence type="ECO:0000256" key="1">
    <source>
        <dbReference type="ARBA" id="ARBA00023125"/>
    </source>
</evidence>
<feature type="domain" description="BHLH" evidence="4">
    <location>
        <begin position="421"/>
        <end position="472"/>
    </location>
</feature>
<dbReference type="AlphaFoldDB" id="A0A8K0UXX8"/>
<feature type="compositionally biased region" description="Polar residues" evidence="3">
    <location>
        <begin position="67"/>
        <end position="77"/>
    </location>
</feature>
<dbReference type="GO" id="GO:0090575">
    <property type="term" value="C:RNA polymerase II transcription regulator complex"/>
    <property type="evidence" value="ECO:0007669"/>
    <property type="project" value="TreeGrafter"/>
</dbReference>
<dbReference type="SMART" id="SM00353">
    <property type="entry name" value="HLH"/>
    <property type="match status" value="1"/>
</dbReference>
<dbReference type="Pfam" id="PF00010">
    <property type="entry name" value="HLH"/>
    <property type="match status" value="1"/>
</dbReference>
<dbReference type="PANTHER" id="PTHR10328:SF15">
    <property type="entry name" value="BHLH TRANSCRIPTION FACTOR"/>
    <property type="match status" value="1"/>
</dbReference>
<dbReference type="InterPro" id="IPR036638">
    <property type="entry name" value="HLH_DNA-bd_sf"/>
</dbReference>
<feature type="compositionally biased region" description="Polar residues" evidence="3">
    <location>
        <begin position="50"/>
        <end position="60"/>
    </location>
</feature>
<dbReference type="PANTHER" id="PTHR10328">
    <property type="entry name" value="PROTEIN MAX MYC-ASSOCIATED FACTOR X"/>
    <property type="match status" value="1"/>
</dbReference>
<evidence type="ECO:0000313" key="6">
    <source>
        <dbReference type="Proteomes" id="UP000813824"/>
    </source>
</evidence>
<feature type="compositionally biased region" description="Basic and acidic residues" evidence="3">
    <location>
        <begin position="156"/>
        <end position="166"/>
    </location>
</feature>
<gene>
    <name evidence="5" type="ORF">BXZ70DRAFT_394875</name>
</gene>
<dbReference type="InterPro" id="IPR040106">
    <property type="entry name" value="Esc1_bHLHzip"/>
</dbReference>
<evidence type="ECO:0000259" key="4">
    <source>
        <dbReference type="PROSITE" id="PS50888"/>
    </source>
</evidence>
<feature type="compositionally biased region" description="Polar residues" evidence="3">
    <location>
        <begin position="23"/>
        <end position="34"/>
    </location>
</feature>
<feature type="compositionally biased region" description="Pro residues" evidence="3">
    <location>
        <begin position="508"/>
        <end position="550"/>
    </location>
</feature>
<feature type="region of interest" description="Disordered" evidence="3">
    <location>
        <begin position="494"/>
        <end position="589"/>
    </location>
</feature>
<dbReference type="CDD" id="cd19690">
    <property type="entry name" value="bHLHzip_spESC1_like"/>
    <property type="match status" value="1"/>
</dbReference>
<dbReference type="InterPro" id="IPR011598">
    <property type="entry name" value="bHLH_dom"/>
</dbReference>
<evidence type="ECO:0000313" key="5">
    <source>
        <dbReference type="EMBL" id="KAH8105814.1"/>
    </source>
</evidence>
<dbReference type="PROSITE" id="PS50888">
    <property type="entry name" value="BHLH"/>
    <property type="match status" value="1"/>
</dbReference>
<proteinExistence type="predicted"/>
<feature type="compositionally biased region" description="Basic and acidic residues" evidence="3">
    <location>
        <begin position="124"/>
        <end position="136"/>
    </location>
</feature>
<keyword evidence="6" id="KW-1185">Reference proteome</keyword>
<feature type="compositionally biased region" description="Low complexity" evidence="3">
    <location>
        <begin position="35"/>
        <end position="47"/>
    </location>
</feature>
<reference evidence="5" key="1">
    <citation type="journal article" date="2021" name="New Phytol.">
        <title>Evolutionary innovations through gain and loss of genes in the ectomycorrhizal Boletales.</title>
        <authorList>
            <person name="Wu G."/>
            <person name="Miyauchi S."/>
            <person name="Morin E."/>
            <person name="Kuo A."/>
            <person name="Drula E."/>
            <person name="Varga T."/>
            <person name="Kohler A."/>
            <person name="Feng B."/>
            <person name="Cao Y."/>
            <person name="Lipzen A."/>
            <person name="Daum C."/>
            <person name="Hundley H."/>
            <person name="Pangilinan J."/>
            <person name="Johnson J."/>
            <person name="Barry K."/>
            <person name="LaButti K."/>
            <person name="Ng V."/>
            <person name="Ahrendt S."/>
            <person name="Min B."/>
            <person name="Choi I.G."/>
            <person name="Park H."/>
            <person name="Plett J.M."/>
            <person name="Magnuson J."/>
            <person name="Spatafora J.W."/>
            <person name="Nagy L.G."/>
            <person name="Henrissat B."/>
            <person name="Grigoriev I.V."/>
            <person name="Yang Z.L."/>
            <person name="Xu J."/>
            <person name="Martin F.M."/>
        </authorList>
    </citation>
    <scope>NUCLEOTIDE SEQUENCE</scope>
    <source>
        <strain evidence="5">KKN 215</strain>
    </source>
</reference>
<keyword evidence="2" id="KW-0539">Nucleus</keyword>
<feature type="region of interest" description="Disordered" evidence="3">
    <location>
        <begin position="1"/>
        <end position="431"/>
    </location>
</feature>
<dbReference type="GO" id="GO:0003700">
    <property type="term" value="F:DNA-binding transcription factor activity"/>
    <property type="evidence" value="ECO:0007669"/>
    <property type="project" value="TreeGrafter"/>
</dbReference>
<dbReference type="GO" id="GO:0045944">
    <property type="term" value="P:positive regulation of transcription by RNA polymerase II"/>
    <property type="evidence" value="ECO:0007669"/>
    <property type="project" value="TreeGrafter"/>
</dbReference>
<comment type="caution">
    <text evidence="5">The sequence shown here is derived from an EMBL/GenBank/DDBJ whole genome shotgun (WGS) entry which is preliminary data.</text>
</comment>
<feature type="compositionally biased region" description="Basic and acidic residues" evidence="3">
    <location>
        <begin position="234"/>
        <end position="244"/>
    </location>
</feature>
<dbReference type="GO" id="GO:0046983">
    <property type="term" value="F:protein dimerization activity"/>
    <property type="evidence" value="ECO:0007669"/>
    <property type="project" value="InterPro"/>
</dbReference>
<keyword evidence="1" id="KW-0238">DNA-binding</keyword>
<accession>A0A8K0UXX8</accession>
<feature type="compositionally biased region" description="Polar residues" evidence="3">
    <location>
        <begin position="552"/>
        <end position="578"/>
    </location>
</feature>
<evidence type="ECO:0000256" key="3">
    <source>
        <dbReference type="SAM" id="MobiDB-lite"/>
    </source>
</evidence>
<feature type="compositionally biased region" description="Polar residues" evidence="3">
    <location>
        <begin position="386"/>
        <end position="404"/>
    </location>
</feature>
<dbReference type="GO" id="GO:0003677">
    <property type="term" value="F:DNA binding"/>
    <property type="evidence" value="ECO:0007669"/>
    <property type="project" value="UniProtKB-KW"/>
</dbReference>
<dbReference type="SUPFAM" id="SSF47459">
    <property type="entry name" value="HLH, helix-loop-helix DNA-binding domain"/>
    <property type="match status" value="1"/>
</dbReference>